<dbReference type="PROSITE" id="PS51683">
    <property type="entry name" value="SAM_OMT_II"/>
    <property type="match status" value="1"/>
</dbReference>
<dbReference type="InParanoid" id="Q6BVV3"/>
<dbReference type="Gene3D" id="1.10.10.10">
    <property type="entry name" value="Winged helix-like DNA-binding domain superfamily/Winged helix DNA-binding domain"/>
    <property type="match status" value="1"/>
</dbReference>
<dbReference type="Pfam" id="PF00891">
    <property type="entry name" value="Methyltransf_2"/>
    <property type="match status" value="1"/>
</dbReference>
<dbReference type="Proteomes" id="UP000000599">
    <property type="component" value="Chromosome B"/>
</dbReference>
<reference evidence="7 8" key="1">
    <citation type="journal article" date="2004" name="Nature">
        <title>Genome evolution in yeasts.</title>
        <authorList>
            <consortium name="Genolevures"/>
            <person name="Dujon B."/>
            <person name="Sherman D."/>
            <person name="Fischer G."/>
            <person name="Durrens P."/>
            <person name="Casaregola S."/>
            <person name="Lafontaine I."/>
            <person name="de Montigny J."/>
            <person name="Marck C."/>
            <person name="Neuveglise C."/>
            <person name="Talla E."/>
            <person name="Goffard N."/>
            <person name="Frangeul L."/>
            <person name="Aigle M."/>
            <person name="Anthouard V."/>
            <person name="Babour A."/>
            <person name="Barbe V."/>
            <person name="Barnay S."/>
            <person name="Blanchin S."/>
            <person name="Beckerich J.M."/>
            <person name="Beyne E."/>
            <person name="Bleykasten C."/>
            <person name="Boisrame A."/>
            <person name="Boyer J."/>
            <person name="Cattolico L."/>
            <person name="Confanioleri F."/>
            <person name="de Daruvar A."/>
            <person name="Despons L."/>
            <person name="Fabre E."/>
            <person name="Fairhead C."/>
            <person name="Ferry-Dumazet H."/>
            <person name="Groppi A."/>
            <person name="Hantraye F."/>
            <person name="Hennequin C."/>
            <person name="Jauniaux N."/>
            <person name="Joyet P."/>
            <person name="Kachouri R."/>
            <person name="Kerrest A."/>
            <person name="Koszul R."/>
            <person name="Lemaire M."/>
            <person name="Lesur I."/>
            <person name="Ma L."/>
            <person name="Muller H."/>
            <person name="Nicaud J.M."/>
            <person name="Nikolski M."/>
            <person name="Oztas S."/>
            <person name="Ozier-Kalogeropoulos O."/>
            <person name="Pellenz S."/>
            <person name="Potier S."/>
            <person name="Richard G.F."/>
            <person name="Straub M.L."/>
            <person name="Suleau A."/>
            <person name="Swennene D."/>
            <person name="Tekaia F."/>
            <person name="Wesolowski-Louvel M."/>
            <person name="Westhof E."/>
            <person name="Wirth B."/>
            <person name="Zeniou-Meyer M."/>
            <person name="Zivanovic I."/>
            <person name="Bolotin-Fukuhara M."/>
            <person name="Thierry A."/>
            <person name="Bouchier C."/>
            <person name="Caudron B."/>
            <person name="Scarpelli C."/>
            <person name="Gaillardin C."/>
            <person name="Weissenbach J."/>
            <person name="Wincker P."/>
            <person name="Souciet J.L."/>
        </authorList>
    </citation>
    <scope>NUCLEOTIDE SEQUENCE [LARGE SCALE GENOMIC DNA]</scope>
    <source>
        <strain evidence="8">ATCC 36239 / CBS 767 / BCRC 21394 / JCM 1990 / NBRC 0083 / IGC 2968</strain>
    </source>
</reference>
<evidence type="ECO:0000256" key="2">
    <source>
        <dbReference type="ARBA" id="ARBA00022679"/>
    </source>
</evidence>
<dbReference type="PANTHER" id="PTHR43712">
    <property type="entry name" value="PUTATIVE (AFU_ORTHOLOGUE AFUA_4G14580)-RELATED"/>
    <property type="match status" value="1"/>
</dbReference>
<gene>
    <name evidence="7" type="ordered locus">DEHA2B16434g</name>
</gene>
<dbReference type="OrthoDB" id="2410195at2759"/>
<dbReference type="PANTHER" id="PTHR43712:SF2">
    <property type="entry name" value="O-METHYLTRANSFERASE CICE"/>
    <property type="match status" value="1"/>
</dbReference>
<dbReference type="SUPFAM" id="SSF46785">
    <property type="entry name" value="Winged helix' DNA-binding domain"/>
    <property type="match status" value="1"/>
</dbReference>
<dbReference type="SUPFAM" id="SSF53335">
    <property type="entry name" value="S-adenosyl-L-methionine-dependent methyltransferases"/>
    <property type="match status" value="1"/>
</dbReference>
<dbReference type="RefSeq" id="XP_457666.2">
    <property type="nucleotide sequence ID" value="XM_457666.1"/>
</dbReference>
<accession>Q6BVV3</accession>
<dbReference type="GO" id="GO:0046983">
    <property type="term" value="F:protein dimerization activity"/>
    <property type="evidence" value="ECO:0007669"/>
    <property type="project" value="InterPro"/>
</dbReference>
<dbReference type="InterPro" id="IPR036390">
    <property type="entry name" value="WH_DNA-bd_sf"/>
</dbReference>
<dbReference type="InterPro" id="IPR036388">
    <property type="entry name" value="WH-like_DNA-bd_sf"/>
</dbReference>
<keyword evidence="8" id="KW-1185">Reference proteome</keyword>
<evidence type="ECO:0000256" key="3">
    <source>
        <dbReference type="ARBA" id="ARBA00022691"/>
    </source>
</evidence>
<proteinExistence type="predicted"/>
<evidence type="ECO:0000256" key="4">
    <source>
        <dbReference type="PIRSR" id="PIRSR005739-1"/>
    </source>
</evidence>
<dbReference type="InterPro" id="IPR001077">
    <property type="entry name" value="COMT_C"/>
</dbReference>
<feature type="domain" description="O-methyltransferase dimerisation" evidence="6">
    <location>
        <begin position="12"/>
        <end position="72"/>
    </location>
</feature>
<dbReference type="InterPro" id="IPR012967">
    <property type="entry name" value="COMT_dimerisation"/>
</dbReference>
<dbReference type="InterPro" id="IPR016461">
    <property type="entry name" value="COMT-like"/>
</dbReference>
<dbReference type="GO" id="GO:0008171">
    <property type="term" value="F:O-methyltransferase activity"/>
    <property type="evidence" value="ECO:0007669"/>
    <property type="project" value="InterPro"/>
</dbReference>
<sequence length="343" mass="38277">MTGLGVPGVFKLVMGKWFSRITYTGVLLGVFEQLSTTEPQSAEQVSHEIKVHTDTLYRLLRALSFIGLVEENGDHKFLLNEDGTVLRKDHPMSLRGFFLFEESAEHFVCWKHLPDFVKEGPTRTAFEIEFGKPVFDYMDGNPKYATLFGNAMDSISYKEIEGIVKVLKEGKYLEKADVVCDIGGSSGYFLDLVLKTVARPDAKGIVSDTATVIKDVESKGKDAALSKSLSFAEIDMFKKAVPADVYFVKHILHDWPDNKCIEILRSAKEVARPGAKFIACEAVIPEPNVPGLSKVLDIQMMLMCCGRQRTEEEFKRLYEASGWKVEVVEPCGDDFISLVIGAL</sequence>
<organism evidence="7 8">
    <name type="scientific">Debaryomyces hansenii (strain ATCC 36239 / CBS 767 / BCRC 21394 / JCM 1990 / NBRC 0083 / IGC 2968)</name>
    <name type="common">Yeast</name>
    <name type="synonym">Torulaspora hansenii</name>
    <dbReference type="NCBI Taxonomy" id="284592"/>
    <lineage>
        <taxon>Eukaryota</taxon>
        <taxon>Fungi</taxon>
        <taxon>Dikarya</taxon>
        <taxon>Ascomycota</taxon>
        <taxon>Saccharomycotina</taxon>
        <taxon>Pichiomycetes</taxon>
        <taxon>Debaryomycetaceae</taxon>
        <taxon>Debaryomyces</taxon>
    </lineage>
</organism>
<feature type="active site" description="Proton acceptor" evidence="4">
    <location>
        <position position="253"/>
    </location>
</feature>
<dbReference type="OMA" id="WANGEEL"/>
<dbReference type="STRING" id="284592.Q6BVV3"/>
<keyword evidence="3" id="KW-0949">S-adenosyl-L-methionine</keyword>
<keyword evidence="1" id="KW-0489">Methyltransferase</keyword>
<keyword evidence="2" id="KW-0808">Transferase</keyword>
<dbReference type="EMBL" id="CR382134">
    <property type="protein sequence ID" value="CAG85680.2"/>
    <property type="molecule type" value="Genomic_DNA"/>
</dbReference>
<evidence type="ECO:0000256" key="1">
    <source>
        <dbReference type="ARBA" id="ARBA00022603"/>
    </source>
</evidence>
<feature type="domain" description="O-methyltransferase C-terminal" evidence="5">
    <location>
        <begin position="110"/>
        <end position="323"/>
    </location>
</feature>
<dbReference type="KEGG" id="dha:DEHA2B16434g"/>
<dbReference type="Pfam" id="PF08100">
    <property type="entry name" value="Dimerisation"/>
    <property type="match status" value="1"/>
</dbReference>
<evidence type="ECO:0000259" key="6">
    <source>
        <dbReference type="Pfam" id="PF08100"/>
    </source>
</evidence>
<dbReference type="AlphaFoldDB" id="Q6BVV3"/>
<dbReference type="eggNOG" id="KOG3178">
    <property type="taxonomic scope" value="Eukaryota"/>
</dbReference>
<protein>
    <submittedName>
        <fullName evidence="7">DEHA2B16434p</fullName>
    </submittedName>
</protein>
<dbReference type="Gene3D" id="3.40.50.150">
    <property type="entry name" value="Vaccinia Virus protein VP39"/>
    <property type="match status" value="1"/>
</dbReference>
<name>Q6BVV3_DEBHA</name>
<dbReference type="HOGENOM" id="CLU_005533_12_0_1"/>
<evidence type="ECO:0000259" key="5">
    <source>
        <dbReference type="Pfam" id="PF00891"/>
    </source>
</evidence>
<dbReference type="GeneID" id="2913643"/>
<dbReference type="PIRSF" id="PIRSF005739">
    <property type="entry name" value="O-mtase"/>
    <property type="match status" value="1"/>
</dbReference>
<dbReference type="GO" id="GO:0032259">
    <property type="term" value="P:methylation"/>
    <property type="evidence" value="ECO:0007669"/>
    <property type="project" value="UniProtKB-KW"/>
</dbReference>
<evidence type="ECO:0000313" key="8">
    <source>
        <dbReference type="Proteomes" id="UP000000599"/>
    </source>
</evidence>
<evidence type="ECO:0000313" key="7">
    <source>
        <dbReference type="EMBL" id="CAG85680.2"/>
    </source>
</evidence>
<dbReference type="VEuPathDB" id="FungiDB:DEHA2B16434g"/>
<dbReference type="InterPro" id="IPR029063">
    <property type="entry name" value="SAM-dependent_MTases_sf"/>
</dbReference>